<dbReference type="InterPro" id="IPR029041">
    <property type="entry name" value="FAD-linked_oxidoreductase-like"/>
</dbReference>
<keyword evidence="1" id="KW-0560">Oxidoreductase</keyword>
<evidence type="ECO:0000313" key="2">
    <source>
        <dbReference type="EMBL" id="BBA95684.1"/>
    </source>
</evidence>
<organism evidence="2 3">
    <name type="scientific">Actinacidiphila reveromycinica</name>
    <dbReference type="NCBI Taxonomy" id="659352"/>
    <lineage>
        <taxon>Bacteria</taxon>
        <taxon>Bacillati</taxon>
        <taxon>Actinomycetota</taxon>
        <taxon>Actinomycetes</taxon>
        <taxon>Kitasatosporales</taxon>
        <taxon>Streptomycetaceae</taxon>
        <taxon>Actinacidiphila</taxon>
    </lineage>
</organism>
<dbReference type="SUPFAM" id="SSF51730">
    <property type="entry name" value="FAD-linked oxidoreductase"/>
    <property type="match status" value="1"/>
</dbReference>
<dbReference type="EMBL" id="AP018365">
    <property type="protein sequence ID" value="BBA95684.1"/>
    <property type="molecule type" value="Genomic_DNA"/>
</dbReference>
<reference evidence="2 3" key="4">
    <citation type="journal article" date="2020" name="Sci. Rep.">
        <title>beta-carboline chemical signals induce reveromycin production through a LuxR family regulator in Streptomyces sp. SN-593.</title>
        <authorList>
            <person name="Panthee S."/>
            <person name="Kito N."/>
            <person name="Hayashi T."/>
            <person name="Shimizu T."/>
            <person name="Ishikawa J."/>
            <person name="Hamamoto H."/>
            <person name="Osada H."/>
            <person name="Takahashi S."/>
        </authorList>
    </citation>
    <scope>NUCLEOTIDE SEQUENCE [LARGE SCALE GENOMIC DNA]</scope>
    <source>
        <strain evidence="2 3">SN-593</strain>
    </source>
</reference>
<evidence type="ECO:0000313" key="3">
    <source>
        <dbReference type="Proteomes" id="UP000595703"/>
    </source>
</evidence>
<keyword evidence="3" id="KW-1185">Reference proteome</keyword>
<reference evidence="2 3" key="1">
    <citation type="journal article" date="2010" name="J. Bacteriol.">
        <title>Biochemical characterization of a novel indole prenyltransferase from Streptomyces sp. SN-593.</title>
        <authorList>
            <person name="Takahashi S."/>
            <person name="Takagi H."/>
            <person name="Toyoda A."/>
            <person name="Uramoto M."/>
            <person name="Nogawa T."/>
            <person name="Ueki M."/>
            <person name="Sakaki Y."/>
            <person name="Osada H."/>
        </authorList>
    </citation>
    <scope>NUCLEOTIDE SEQUENCE [LARGE SCALE GENOMIC DNA]</scope>
    <source>
        <strain evidence="2 3">SN-593</strain>
    </source>
</reference>
<name>A0A7U3UNA3_9ACTN</name>
<proteinExistence type="predicted"/>
<dbReference type="Proteomes" id="UP000595703">
    <property type="component" value="Chromosome"/>
</dbReference>
<reference evidence="2 3" key="3">
    <citation type="journal article" date="2011" name="Nat. Chem. Biol.">
        <title>Reveromycin A biosynthesis uses RevG and RevJ for stereospecific spiroacetal formation.</title>
        <authorList>
            <person name="Takahashi S."/>
            <person name="Toyoda A."/>
            <person name="Sekiyama Y."/>
            <person name="Takagi H."/>
            <person name="Nogawa T."/>
            <person name="Uramoto M."/>
            <person name="Suzuki R."/>
            <person name="Koshino H."/>
            <person name="Kumano T."/>
            <person name="Panthee S."/>
            <person name="Dairi T."/>
            <person name="Ishikawa J."/>
            <person name="Ikeda H."/>
            <person name="Sakaki Y."/>
            <person name="Osada H."/>
        </authorList>
    </citation>
    <scope>NUCLEOTIDE SEQUENCE [LARGE SCALE GENOMIC DNA]</scope>
    <source>
        <strain evidence="2 3">SN-593</strain>
    </source>
</reference>
<sequence length="285" mass="29665">MGTPRAAASLLEDFSLEMTGKDVAGLEEAAAGIPRGTRIHVTFLGSEDLATRVAAARAVRRLGFVPVPHLSARRLPSRGAFEEYLGALRAEGACEDVLLVGGDPAVPEGPYPDALSLVGSGLLPRYGVRHAAVTGYPEGHPAIPDHVLWSALTAKSDALAAQGLAGGVVTQFGFDAEAVLGWIEEARDRGVALPVRVGVPGPAGVRRLLAYAARFGVGTSTSIARKYGLSITHLMGTAGPDRFLRALAAGLRPERHGEVKVHFYTFGGLGATAEWVAGFRTEAGA</sequence>
<dbReference type="Gene3D" id="3.20.20.220">
    <property type="match status" value="1"/>
</dbReference>
<dbReference type="KEGG" id="arev:RVR_644"/>
<accession>A0A7U3UNA3</accession>
<dbReference type="GO" id="GO:0016491">
    <property type="term" value="F:oxidoreductase activity"/>
    <property type="evidence" value="ECO:0007669"/>
    <property type="project" value="UniProtKB-KW"/>
</dbReference>
<evidence type="ECO:0000256" key="1">
    <source>
        <dbReference type="ARBA" id="ARBA00023002"/>
    </source>
</evidence>
<protein>
    <submittedName>
        <fullName evidence="2">Putative methylenetetrahydrofolate reductase</fullName>
    </submittedName>
</protein>
<gene>
    <name evidence="2" type="ORF">RVR_644</name>
</gene>
<reference evidence="2 3" key="2">
    <citation type="journal article" date="2011" name="J. Antibiot.">
        <title>Furaquinocins I and J: novel polyketide isoprenoid hybrid compounds from Streptomyces reveromyceticus SN-593.</title>
        <authorList>
            <person name="Panthee S."/>
            <person name="Takahashi S."/>
            <person name="Takagi H."/>
            <person name="Nogawa T."/>
            <person name="Oowada E."/>
            <person name="Uramoto M."/>
            <person name="Osada H."/>
        </authorList>
    </citation>
    <scope>NUCLEOTIDE SEQUENCE [LARGE SCALE GENOMIC DNA]</scope>
    <source>
        <strain evidence="2 3">SN-593</strain>
    </source>
</reference>
<dbReference type="AlphaFoldDB" id="A0A7U3UNA3"/>